<keyword evidence="5" id="KW-1185">Reference proteome</keyword>
<reference evidence="4 5" key="1">
    <citation type="submission" date="2018-07" db="EMBL/GenBank/DDBJ databases">
        <title>Lottiidibacillus patelloidae gen. nov., sp. nov., isolated from the intestinal tract of a marine limpet and the reclassification of B. taeanensis BH030017T, B. algicola KMM 3737T and B. hwajinpoensis SW-72T as genus Lottiidibacillus.</title>
        <authorList>
            <person name="Liu R."/>
            <person name="Huang Z."/>
        </authorList>
    </citation>
    <scope>NUCLEOTIDE SEQUENCE [LARGE SCALE GENOMIC DNA]</scope>
    <source>
        <strain evidence="4 5">BH030017</strain>
    </source>
</reference>
<dbReference type="Proteomes" id="UP000253314">
    <property type="component" value="Unassembled WGS sequence"/>
</dbReference>
<dbReference type="OrthoDB" id="2857850at2"/>
<evidence type="ECO:0008006" key="6">
    <source>
        <dbReference type="Google" id="ProtNLM"/>
    </source>
</evidence>
<dbReference type="RefSeq" id="WP_113804286.1">
    <property type="nucleotide sequence ID" value="NZ_QOCW01000001.1"/>
</dbReference>
<accession>A0A366Y5D1</accession>
<dbReference type="Pfam" id="PF07963">
    <property type="entry name" value="N_methyl"/>
    <property type="match status" value="1"/>
</dbReference>
<gene>
    <name evidence="4" type="ORF">DS031_02220</name>
</gene>
<keyword evidence="3" id="KW-1133">Transmembrane helix</keyword>
<dbReference type="AlphaFoldDB" id="A0A366Y5D1"/>
<dbReference type="GO" id="GO:0030420">
    <property type="term" value="P:establishment of competence for transformation"/>
    <property type="evidence" value="ECO:0007669"/>
    <property type="project" value="UniProtKB-KW"/>
</dbReference>
<dbReference type="SUPFAM" id="SSF54523">
    <property type="entry name" value="Pili subunits"/>
    <property type="match status" value="1"/>
</dbReference>
<dbReference type="NCBIfam" id="TIGR02532">
    <property type="entry name" value="IV_pilin_GFxxxE"/>
    <property type="match status" value="1"/>
</dbReference>
<sequence length="142" mass="16019">MKKRIYENQAGLTLLEVLITVTILGIVFSMSCSILLNGLQSSKKGQTLNMIQQEANIVLNFIKEAHYSTADRYYISCTSNEIVIDEFQITSTTFSYECTFSQNDHSFTEGTINPLLPLKIKLTIVNNETGKPFIIETAVKKR</sequence>
<protein>
    <recommendedName>
        <fullName evidence="6">Prepilin-type cleavage/methylation domain-containing protein</fullName>
    </recommendedName>
</protein>
<feature type="transmembrane region" description="Helical" evidence="3">
    <location>
        <begin position="12"/>
        <end position="36"/>
    </location>
</feature>
<comment type="subcellular location">
    <subcellularLocation>
        <location evidence="1">Cell surface</location>
    </subcellularLocation>
</comment>
<evidence type="ECO:0000256" key="2">
    <source>
        <dbReference type="ARBA" id="ARBA00023287"/>
    </source>
</evidence>
<dbReference type="PROSITE" id="PS51257">
    <property type="entry name" value="PROKAR_LIPOPROTEIN"/>
    <property type="match status" value="1"/>
</dbReference>
<dbReference type="InterPro" id="IPR012902">
    <property type="entry name" value="N_methyl_site"/>
</dbReference>
<dbReference type="EMBL" id="QOCW01000001">
    <property type="protein sequence ID" value="RBW71584.1"/>
    <property type="molecule type" value="Genomic_DNA"/>
</dbReference>
<keyword evidence="3" id="KW-0812">Transmembrane</keyword>
<evidence type="ECO:0000256" key="3">
    <source>
        <dbReference type="SAM" id="Phobius"/>
    </source>
</evidence>
<name>A0A366Y5D1_9BACI</name>
<evidence type="ECO:0000313" key="5">
    <source>
        <dbReference type="Proteomes" id="UP000253314"/>
    </source>
</evidence>
<dbReference type="InterPro" id="IPR045584">
    <property type="entry name" value="Pilin-like"/>
</dbReference>
<dbReference type="GO" id="GO:0009986">
    <property type="term" value="C:cell surface"/>
    <property type="evidence" value="ECO:0007669"/>
    <property type="project" value="UniProtKB-SubCell"/>
</dbReference>
<comment type="caution">
    <text evidence="4">The sequence shown here is derived from an EMBL/GenBank/DDBJ whole genome shotgun (WGS) entry which is preliminary data.</text>
</comment>
<evidence type="ECO:0000313" key="4">
    <source>
        <dbReference type="EMBL" id="RBW71584.1"/>
    </source>
</evidence>
<proteinExistence type="predicted"/>
<evidence type="ECO:0000256" key="1">
    <source>
        <dbReference type="ARBA" id="ARBA00004241"/>
    </source>
</evidence>
<keyword evidence="3" id="KW-0472">Membrane</keyword>
<organism evidence="4 5">
    <name type="scientific">Bacillus taeanensis</name>
    <dbReference type="NCBI Taxonomy" id="273032"/>
    <lineage>
        <taxon>Bacteria</taxon>
        <taxon>Bacillati</taxon>
        <taxon>Bacillota</taxon>
        <taxon>Bacilli</taxon>
        <taxon>Bacillales</taxon>
        <taxon>Bacillaceae</taxon>
        <taxon>Bacillus</taxon>
    </lineage>
</organism>
<keyword evidence="2" id="KW-0178">Competence</keyword>